<dbReference type="GO" id="GO:0043565">
    <property type="term" value="F:sequence-specific DNA binding"/>
    <property type="evidence" value="ECO:0007669"/>
    <property type="project" value="InterPro"/>
</dbReference>
<evidence type="ECO:0000256" key="2">
    <source>
        <dbReference type="ARBA" id="ARBA00022723"/>
    </source>
</evidence>
<evidence type="ECO:0000256" key="7">
    <source>
        <dbReference type="ARBA" id="ARBA00023163"/>
    </source>
</evidence>
<dbReference type="PANTHER" id="PTHR24083">
    <property type="entry name" value="NUCLEAR HORMONE RECEPTOR"/>
    <property type="match status" value="1"/>
</dbReference>
<evidence type="ECO:0000256" key="3">
    <source>
        <dbReference type="ARBA" id="ARBA00022771"/>
    </source>
</evidence>
<evidence type="ECO:0000256" key="6">
    <source>
        <dbReference type="ARBA" id="ARBA00023125"/>
    </source>
</evidence>
<evidence type="ECO:0000313" key="13">
    <source>
        <dbReference type="WBParaSite" id="maker-PairedContig_4286-snap-gene-0.14-mRNA-1"/>
    </source>
</evidence>
<evidence type="ECO:0000256" key="1">
    <source>
        <dbReference type="ARBA" id="ARBA00005993"/>
    </source>
</evidence>
<dbReference type="InterPro" id="IPR000003">
    <property type="entry name" value="Retinoid-X_rcpt/HNF4"/>
</dbReference>
<dbReference type="InterPro" id="IPR000536">
    <property type="entry name" value="Nucl_hrmn_rcpt_lig-bd"/>
</dbReference>
<proteinExistence type="inferred from homology"/>
<dbReference type="Pfam" id="PF00104">
    <property type="entry name" value="Hormone_recep"/>
    <property type="match status" value="1"/>
</dbReference>
<dbReference type="SMART" id="SM00430">
    <property type="entry name" value="HOLI"/>
    <property type="match status" value="1"/>
</dbReference>
<dbReference type="CDD" id="cd06956">
    <property type="entry name" value="NR_DBD_RXR"/>
    <property type="match status" value="1"/>
</dbReference>
<protein>
    <submittedName>
        <fullName evidence="12 13">Uncharacterized protein</fullName>
    </submittedName>
</protein>
<evidence type="ECO:0000256" key="8">
    <source>
        <dbReference type="ARBA" id="ARBA00023170"/>
    </source>
</evidence>
<dbReference type="PROSITE" id="PS51843">
    <property type="entry name" value="NR_LBD"/>
    <property type="match status" value="1"/>
</dbReference>
<keyword evidence="8" id="KW-0675">Receptor</keyword>
<dbReference type="AlphaFoldDB" id="A0A1I8ERB6"/>
<comment type="similarity">
    <text evidence="1">Belongs to the nuclear hormone receptor family.</text>
</comment>
<feature type="domain" description="NR LBD" evidence="11">
    <location>
        <begin position="204"/>
        <end position="423"/>
    </location>
</feature>
<feature type="domain" description="Nuclear receptor" evidence="10">
    <location>
        <begin position="93"/>
        <end position="168"/>
    </location>
</feature>
<dbReference type="InterPro" id="IPR001723">
    <property type="entry name" value="Nuclear_hrmn_rcpt"/>
</dbReference>
<dbReference type="PROSITE" id="PS51030">
    <property type="entry name" value="NUCLEAR_REC_DBD_2"/>
    <property type="match status" value="1"/>
</dbReference>
<dbReference type="WBParaSite" id="maker-PairedContig_4286-snap-gene-0.14-mRNA-1">
    <property type="protein sequence ID" value="maker-PairedContig_4286-snap-gene-0.14-mRNA-1"/>
    <property type="gene ID" value="maker-PairedContig_4286-snap-gene-0.14"/>
</dbReference>
<dbReference type="SUPFAM" id="SSF48508">
    <property type="entry name" value="Nuclear receptor ligand-binding domain"/>
    <property type="match status" value="1"/>
</dbReference>
<keyword evidence="2" id="KW-0479">Metal-binding</keyword>
<name>A0A1I8ERB6_WUCBA</name>
<keyword evidence="4" id="KW-0862">Zinc</keyword>
<dbReference type="InterPro" id="IPR013088">
    <property type="entry name" value="Znf_NHR/GATA"/>
</dbReference>
<dbReference type="WBParaSite" id="maker-PairedContig_3704-snap-gene-0.15-mRNA-1">
    <property type="protein sequence ID" value="maker-PairedContig_3704-snap-gene-0.15-mRNA-1"/>
    <property type="gene ID" value="maker-PairedContig_3704-snap-gene-0.15"/>
</dbReference>
<dbReference type="SUPFAM" id="SSF57716">
    <property type="entry name" value="Glucocorticoid receptor-like (DNA-binding domain)"/>
    <property type="match status" value="1"/>
</dbReference>
<dbReference type="STRING" id="6293.A0A1I8ERB6"/>
<evidence type="ECO:0000313" key="12">
    <source>
        <dbReference type="WBParaSite" id="maker-PairedContig_3704-snap-gene-0.15-mRNA-1"/>
    </source>
</evidence>
<dbReference type="Gene3D" id="3.30.50.10">
    <property type="entry name" value="Erythroid Transcription Factor GATA-1, subunit A"/>
    <property type="match status" value="1"/>
</dbReference>
<dbReference type="PRINTS" id="PR00398">
    <property type="entry name" value="STRDHORMONER"/>
</dbReference>
<reference evidence="12 13" key="1">
    <citation type="submission" date="2016-11" db="UniProtKB">
        <authorList>
            <consortium name="WormBaseParasite"/>
        </authorList>
    </citation>
    <scope>IDENTIFICATION</scope>
    <source>
        <strain evidence="12 13">pt0022</strain>
    </source>
</reference>
<dbReference type="Gene3D" id="1.10.565.10">
    <property type="entry name" value="Retinoid X Receptor"/>
    <property type="match status" value="1"/>
</dbReference>
<dbReference type="GO" id="GO:0005634">
    <property type="term" value="C:nucleus"/>
    <property type="evidence" value="ECO:0007669"/>
    <property type="project" value="InterPro"/>
</dbReference>
<accession>A0A1I8ERB6</accession>
<keyword evidence="5" id="KW-0805">Transcription regulation</keyword>
<evidence type="ECO:0000256" key="5">
    <source>
        <dbReference type="ARBA" id="ARBA00023015"/>
    </source>
</evidence>
<keyword evidence="3" id="KW-0863">Zinc-finger</keyword>
<organism evidence="13">
    <name type="scientific">Wuchereria bancrofti</name>
    <dbReference type="NCBI Taxonomy" id="6293"/>
    <lineage>
        <taxon>Eukaryota</taxon>
        <taxon>Metazoa</taxon>
        <taxon>Ecdysozoa</taxon>
        <taxon>Nematoda</taxon>
        <taxon>Chromadorea</taxon>
        <taxon>Rhabditida</taxon>
        <taxon>Spirurina</taxon>
        <taxon>Spiruromorpha</taxon>
        <taxon>Filarioidea</taxon>
        <taxon>Onchocercidae</taxon>
        <taxon>Wuchereria</taxon>
    </lineage>
</organism>
<keyword evidence="9" id="KW-0539">Nucleus</keyword>
<sequence>MDLCPSDWFDSNLVITTPTTIDLIPNGSRNKRKRETTNRIDGIDNLEQPEEQFNQVLNNYFHFSNPTSTTWFQQEQQMLPTNAQLLRPTTDRSQEFTVSNDEVSSTTPNMTICEGCKGFFKRTVRKDLIYLCRENRNCIIDKRQRNRCQYCRYRKCQSMGMKREAVQEERQSSRTDIAKVLTTGGQRHITTSQMEAESTSTYGGLEIQLERIAAAEEASEALFSNIKIESSDINSCESLEWQMIRMVEWALMLPSFNEILVEDQARLIRFGWHELILADIAYHSTINKLLLWPERVMERNDAEILGCRIIFDRIINELIVRMKDLNVDRMEIAALRCAILYNPSVSGLRNVSVIESLRDKVMVCLEDYCRQHHPTQTQRFAKLLLRMPALRSLSLHCAENDSFIITAPTIQVISSKYQSTWPDL</sequence>
<evidence type="ECO:0000256" key="9">
    <source>
        <dbReference type="ARBA" id="ARBA00023242"/>
    </source>
</evidence>
<dbReference type="PRINTS" id="PR00047">
    <property type="entry name" value="STROIDFINGER"/>
</dbReference>
<evidence type="ECO:0000256" key="4">
    <source>
        <dbReference type="ARBA" id="ARBA00022833"/>
    </source>
</evidence>
<keyword evidence="7" id="KW-0804">Transcription</keyword>
<dbReference type="GO" id="GO:0003707">
    <property type="term" value="F:nuclear steroid receptor activity"/>
    <property type="evidence" value="ECO:0007669"/>
    <property type="project" value="InterPro"/>
</dbReference>
<dbReference type="InterPro" id="IPR001628">
    <property type="entry name" value="Znf_hrmn_rcpt"/>
</dbReference>
<dbReference type="GO" id="GO:0008270">
    <property type="term" value="F:zinc ion binding"/>
    <property type="evidence" value="ECO:0007669"/>
    <property type="project" value="UniProtKB-KW"/>
</dbReference>
<keyword evidence="6" id="KW-0238">DNA-binding</keyword>
<dbReference type="PRINTS" id="PR00545">
    <property type="entry name" value="RETINOIDXR"/>
</dbReference>
<evidence type="ECO:0000259" key="10">
    <source>
        <dbReference type="PROSITE" id="PS51030"/>
    </source>
</evidence>
<dbReference type="Pfam" id="PF00105">
    <property type="entry name" value="zf-C4"/>
    <property type="match status" value="1"/>
</dbReference>
<evidence type="ECO:0000259" key="11">
    <source>
        <dbReference type="PROSITE" id="PS51843"/>
    </source>
</evidence>
<dbReference type="SMART" id="SM00399">
    <property type="entry name" value="ZnF_C4"/>
    <property type="match status" value="1"/>
</dbReference>
<dbReference type="InterPro" id="IPR035500">
    <property type="entry name" value="NHR-like_dom_sf"/>
</dbReference>
<dbReference type="InterPro" id="IPR050274">
    <property type="entry name" value="Nuclear_hormone_rcpt_NR2"/>
</dbReference>